<feature type="compositionally biased region" description="Polar residues" evidence="1">
    <location>
        <begin position="272"/>
        <end position="287"/>
    </location>
</feature>
<keyword evidence="2" id="KW-1133">Transmembrane helix</keyword>
<sequence>MQETSSDPKNTGQLSASMAPPVAVANTCHGEEVAAGDVESNPKEPEDCCSLDQNKFAEAPKLCHAESDLAHLGYDRTCGDSNFNIHTDLEAFAAELAHLPTPTTTTTTQAVASVPGAHAVCQVVRLTCASEHPTPAAVHDMQATTTGLVTAELVPEAEPVEALHVAHIPTTTSDGTQDQIRQLQQRLSSTVIDSETRQQIEQLQRQLDVSINNNHSSHDGGKPPKAVIATKWWRLGLFLVLISLLVAVVVVLGTVLGRGAANDDDPEMTPSAPATTPINATDTSSSMIDPPSSPTTTQHDYDCYTSTMDVLQAQLFQPEQQLFIMCPQSRIKIGELDTPEQASVRFINGDYPLVIVRANVEVRCGLSGAVDNDCILEGGQTQVAMLHDLYQNELGISSSPATHNVTLRGITFTGALVSDLLWGSASVTIGNPGRNIRLINCKWENMFAPTGLIYVGLDTFQQAYGTASLPSRSSEVAIINSTFTNITYDAALIRVFDQDVSVQGCQFDNIKVPNYARPCYHEFGQDWCHGLMYCYGGSFCGLSDICVDQFNFFGHASLLAASSKTEWSISGARYTHGVELHSQPMAAVEGPICESGVGQYDESFETVECLPVEQGGRLWTHMSQCPLH</sequence>
<name>A0A9N8HN87_9STRA</name>
<evidence type="ECO:0000313" key="4">
    <source>
        <dbReference type="Proteomes" id="UP001153069"/>
    </source>
</evidence>
<protein>
    <submittedName>
        <fullName evidence="3">Uncharacterized protein</fullName>
    </submittedName>
</protein>
<dbReference type="Gene3D" id="2.160.20.10">
    <property type="entry name" value="Single-stranded right-handed beta-helix, Pectin lyase-like"/>
    <property type="match status" value="1"/>
</dbReference>
<reference evidence="3" key="1">
    <citation type="submission" date="2020-06" db="EMBL/GenBank/DDBJ databases">
        <authorList>
            <consortium name="Plant Systems Biology data submission"/>
        </authorList>
    </citation>
    <scope>NUCLEOTIDE SEQUENCE</scope>
    <source>
        <strain evidence="3">D6</strain>
    </source>
</reference>
<proteinExistence type="predicted"/>
<dbReference type="InterPro" id="IPR011050">
    <property type="entry name" value="Pectin_lyase_fold/virulence"/>
</dbReference>
<feature type="transmembrane region" description="Helical" evidence="2">
    <location>
        <begin position="232"/>
        <end position="256"/>
    </location>
</feature>
<keyword evidence="4" id="KW-1185">Reference proteome</keyword>
<dbReference type="InterPro" id="IPR012334">
    <property type="entry name" value="Pectin_lyas_fold"/>
</dbReference>
<keyword evidence="2" id="KW-0812">Transmembrane</keyword>
<evidence type="ECO:0000313" key="3">
    <source>
        <dbReference type="EMBL" id="CAB9521363.1"/>
    </source>
</evidence>
<keyword evidence="2" id="KW-0472">Membrane</keyword>
<comment type="caution">
    <text evidence="3">The sequence shown here is derived from an EMBL/GenBank/DDBJ whole genome shotgun (WGS) entry which is preliminary data.</text>
</comment>
<accession>A0A9N8HN87</accession>
<dbReference type="AlphaFoldDB" id="A0A9N8HN87"/>
<dbReference type="Proteomes" id="UP001153069">
    <property type="component" value="Unassembled WGS sequence"/>
</dbReference>
<dbReference type="SUPFAM" id="SSF51126">
    <property type="entry name" value="Pectin lyase-like"/>
    <property type="match status" value="1"/>
</dbReference>
<evidence type="ECO:0000256" key="2">
    <source>
        <dbReference type="SAM" id="Phobius"/>
    </source>
</evidence>
<feature type="region of interest" description="Disordered" evidence="1">
    <location>
        <begin position="259"/>
        <end position="298"/>
    </location>
</feature>
<organism evidence="3 4">
    <name type="scientific">Seminavis robusta</name>
    <dbReference type="NCBI Taxonomy" id="568900"/>
    <lineage>
        <taxon>Eukaryota</taxon>
        <taxon>Sar</taxon>
        <taxon>Stramenopiles</taxon>
        <taxon>Ochrophyta</taxon>
        <taxon>Bacillariophyta</taxon>
        <taxon>Bacillariophyceae</taxon>
        <taxon>Bacillariophycidae</taxon>
        <taxon>Naviculales</taxon>
        <taxon>Naviculaceae</taxon>
        <taxon>Seminavis</taxon>
    </lineage>
</organism>
<evidence type="ECO:0000256" key="1">
    <source>
        <dbReference type="SAM" id="MobiDB-lite"/>
    </source>
</evidence>
<gene>
    <name evidence="3" type="ORF">SEMRO_1188_G250600.1</name>
</gene>
<dbReference type="OrthoDB" id="41782at2759"/>
<dbReference type="EMBL" id="CAICTM010001186">
    <property type="protein sequence ID" value="CAB9521363.1"/>
    <property type="molecule type" value="Genomic_DNA"/>
</dbReference>